<name>A0A0C1N0D0_9RICK</name>
<protein>
    <submittedName>
        <fullName evidence="1">Uncharacterized protein</fullName>
    </submittedName>
</protein>
<sequence>MKISIKELELAFLRIISHLENNDIKEFGLKHDYYWQIHKEQCYDVSKKPDVEEFTLGQLTWDIERAVKRVKDEEDEYVMAYDLVFLSTLMRAIGEEISAQSRNELLSLEERGTSMREAEYTKISIEKLKIGFLKVMRYLEEDGIKEFTLSNDYYWYIPKEQYYIPEERPKAEELKIGQLSSDIEKMRRIANDKDEPIPNDLMWLSAIMRALGEEIFV</sequence>
<reference evidence="1 2" key="1">
    <citation type="submission" date="2014-11" db="EMBL/GenBank/DDBJ databases">
        <title>A Rickettsiales Symbiont of Amoebae With Ancient Features.</title>
        <authorList>
            <person name="Schulz F."/>
            <person name="Martijn J."/>
            <person name="Wascher F."/>
            <person name="Kostanjsek R."/>
            <person name="Ettema T.J."/>
            <person name="Horn M."/>
        </authorList>
    </citation>
    <scope>NUCLEOTIDE SEQUENCE [LARGE SCALE GENOMIC DNA]</scope>
    <source>
        <strain evidence="1 2">UWC36</strain>
    </source>
</reference>
<accession>A0A0C1N0D0</accession>
<dbReference type="OrthoDB" id="5521008at2"/>
<dbReference type="EMBL" id="JSWE01000075">
    <property type="protein sequence ID" value="KIE05771.1"/>
    <property type="molecule type" value="Genomic_DNA"/>
</dbReference>
<keyword evidence="2" id="KW-1185">Reference proteome</keyword>
<dbReference type="RefSeq" id="WP_039455477.1">
    <property type="nucleotide sequence ID" value="NZ_JSWE01000075.1"/>
</dbReference>
<evidence type="ECO:0000313" key="2">
    <source>
        <dbReference type="Proteomes" id="UP000031258"/>
    </source>
</evidence>
<organism evidence="1 2">
    <name type="scientific">Candidatus Jidaibacter acanthamoebae</name>
    <dbReference type="NCBI Taxonomy" id="86105"/>
    <lineage>
        <taxon>Bacteria</taxon>
        <taxon>Pseudomonadati</taxon>
        <taxon>Pseudomonadota</taxon>
        <taxon>Alphaproteobacteria</taxon>
        <taxon>Rickettsiales</taxon>
        <taxon>Candidatus Midichloriaceae</taxon>
        <taxon>Candidatus Jidaibacter</taxon>
    </lineage>
</organism>
<dbReference type="AlphaFoldDB" id="A0A0C1N0D0"/>
<proteinExistence type="predicted"/>
<evidence type="ECO:0000313" key="1">
    <source>
        <dbReference type="EMBL" id="KIE05771.1"/>
    </source>
</evidence>
<gene>
    <name evidence="1" type="ORF">NF27_CY00070</name>
</gene>
<dbReference type="Proteomes" id="UP000031258">
    <property type="component" value="Unassembled WGS sequence"/>
</dbReference>
<dbReference type="STRING" id="86105.NF27_CY00070"/>
<comment type="caution">
    <text evidence="1">The sequence shown here is derived from an EMBL/GenBank/DDBJ whole genome shotgun (WGS) entry which is preliminary data.</text>
</comment>